<comment type="caution">
    <text evidence="1">The sequence shown here is derived from an EMBL/GenBank/DDBJ whole genome shotgun (WGS) entry which is preliminary data.</text>
</comment>
<gene>
    <name evidence="1" type="ORF">HGA02_19200</name>
</gene>
<feature type="non-terminal residue" evidence="1">
    <location>
        <position position="1"/>
    </location>
</feature>
<evidence type="ECO:0000313" key="1">
    <source>
        <dbReference type="EMBL" id="NKY41564.1"/>
    </source>
</evidence>
<sequence>PDVEPPAPFRRIGVVRAAGGGDGPRVLVGGKVPDVAPGWDHFAG</sequence>
<dbReference type="EMBL" id="JAAXOY010000791">
    <property type="protein sequence ID" value="NKY41564.1"/>
    <property type="molecule type" value="Genomic_DNA"/>
</dbReference>
<dbReference type="Proteomes" id="UP000777774">
    <property type="component" value="Unassembled WGS sequence"/>
</dbReference>
<proteinExistence type="predicted"/>
<reference evidence="1 2" key="1">
    <citation type="submission" date="2020-04" db="EMBL/GenBank/DDBJ databases">
        <title>MicrobeNet Type strains.</title>
        <authorList>
            <person name="Nicholson A.C."/>
        </authorList>
    </citation>
    <scope>NUCLEOTIDE SEQUENCE [LARGE SCALE GENOMIC DNA]</scope>
    <source>
        <strain evidence="1 2">ATCC BAA-787</strain>
    </source>
</reference>
<keyword evidence="2" id="KW-1185">Reference proteome</keyword>
<name>A0ABX1K4T8_9CELL</name>
<keyword evidence="1" id="KW-0418">Kinase</keyword>
<evidence type="ECO:0000313" key="2">
    <source>
        <dbReference type="Proteomes" id="UP000777774"/>
    </source>
</evidence>
<keyword evidence="1" id="KW-0808">Transferase</keyword>
<accession>A0ABX1K4T8</accession>
<dbReference type="GO" id="GO:0016301">
    <property type="term" value="F:kinase activity"/>
    <property type="evidence" value="ECO:0007669"/>
    <property type="project" value="UniProtKB-KW"/>
</dbReference>
<protein>
    <submittedName>
        <fullName evidence="1">Thiamine-phosphate kinase</fullName>
    </submittedName>
</protein>
<organism evidence="1 2">
    <name type="scientific">Cellulomonas septica</name>
    <dbReference type="NCBI Taxonomy" id="285080"/>
    <lineage>
        <taxon>Bacteria</taxon>
        <taxon>Bacillati</taxon>
        <taxon>Actinomycetota</taxon>
        <taxon>Actinomycetes</taxon>
        <taxon>Micrococcales</taxon>
        <taxon>Cellulomonadaceae</taxon>
        <taxon>Cellulomonas</taxon>
    </lineage>
</organism>